<dbReference type="GO" id="GO:0016787">
    <property type="term" value="F:hydrolase activity"/>
    <property type="evidence" value="ECO:0007669"/>
    <property type="project" value="UniProtKB-KW"/>
</dbReference>
<proteinExistence type="inferred from homology"/>
<dbReference type="GO" id="GO:0016853">
    <property type="term" value="F:isomerase activity"/>
    <property type="evidence" value="ECO:0007669"/>
    <property type="project" value="UniProtKB-ARBA"/>
</dbReference>
<dbReference type="Gene3D" id="3.90.850.10">
    <property type="entry name" value="Fumarylacetoacetase-like, C-terminal domain"/>
    <property type="match status" value="1"/>
</dbReference>
<organism evidence="4 5">
    <name type="scientific">Aerococcus agrisoli</name>
    <dbReference type="NCBI Taxonomy" id="2487350"/>
    <lineage>
        <taxon>Bacteria</taxon>
        <taxon>Bacillati</taxon>
        <taxon>Bacillota</taxon>
        <taxon>Bacilli</taxon>
        <taxon>Lactobacillales</taxon>
        <taxon>Aerococcaceae</taxon>
        <taxon>Aerococcus</taxon>
    </lineage>
</organism>
<dbReference type="InterPro" id="IPR011234">
    <property type="entry name" value="Fumarylacetoacetase-like_C"/>
</dbReference>
<dbReference type="PANTHER" id="PTHR42796">
    <property type="entry name" value="FUMARYLACETOACETATE HYDROLASE DOMAIN-CONTAINING PROTEIN 2A-RELATED"/>
    <property type="match status" value="1"/>
</dbReference>
<reference evidence="4 5" key="1">
    <citation type="submission" date="2018-11" db="EMBL/GenBank/DDBJ databases">
        <title>Aerococcus sp. SJQ22, whole genome shotgun sequence.</title>
        <authorList>
            <person name="Sun L."/>
            <person name="Gao X."/>
            <person name="Chen W."/>
            <person name="Huang K."/>
        </authorList>
    </citation>
    <scope>NUCLEOTIDE SEQUENCE [LARGE SCALE GENOMIC DNA]</scope>
    <source>
        <strain evidence="4 5">SJQ22</strain>
    </source>
</reference>
<dbReference type="OrthoDB" id="9805307at2"/>
<gene>
    <name evidence="4" type="ORF">EF384_06515</name>
</gene>
<dbReference type="Proteomes" id="UP000273977">
    <property type="component" value="Unassembled WGS sequence"/>
</dbReference>
<evidence type="ECO:0000313" key="5">
    <source>
        <dbReference type="Proteomes" id="UP000273977"/>
    </source>
</evidence>
<feature type="domain" description="Fumarylacetoacetase-like C-terminal" evidence="3">
    <location>
        <begin position="88"/>
        <end position="294"/>
    </location>
</feature>
<dbReference type="RefSeq" id="WP_123780439.1">
    <property type="nucleotide sequence ID" value="NZ_RKMG01000019.1"/>
</dbReference>
<comment type="similarity">
    <text evidence="1">Belongs to the FAH family.</text>
</comment>
<dbReference type="EMBL" id="RKMG01000019">
    <property type="protein sequence ID" value="RPA59578.1"/>
    <property type="molecule type" value="Genomic_DNA"/>
</dbReference>
<dbReference type="FunFam" id="3.90.850.10:FF:000002">
    <property type="entry name" value="2-hydroxyhepta-2,4-diene-1,7-dioate isomerase"/>
    <property type="match status" value="1"/>
</dbReference>
<dbReference type="GO" id="GO:0046872">
    <property type="term" value="F:metal ion binding"/>
    <property type="evidence" value="ECO:0007669"/>
    <property type="project" value="UniProtKB-KW"/>
</dbReference>
<name>A0A3N4GCE7_9LACT</name>
<evidence type="ECO:0000256" key="1">
    <source>
        <dbReference type="ARBA" id="ARBA00010211"/>
    </source>
</evidence>
<evidence type="ECO:0000256" key="2">
    <source>
        <dbReference type="ARBA" id="ARBA00022723"/>
    </source>
</evidence>
<dbReference type="SUPFAM" id="SSF56529">
    <property type="entry name" value="FAH"/>
    <property type="match status" value="1"/>
</dbReference>
<evidence type="ECO:0000313" key="4">
    <source>
        <dbReference type="EMBL" id="RPA59578.1"/>
    </source>
</evidence>
<dbReference type="AlphaFoldDB" id="A0A3N4GCE7"/>
<evidence type="ECO:0000259" key="3">
    <source>
        <dbReference type="Pfam" id="PF01557"/>
    </source>
</evidence>
<accession>A0A3N4GCE7</accession>
<dbReference type="GO" id="GO:0019752">
    <property type="term" value="P:carboxylic acid metabolic process"/>
    <property type="evidence" value="ECO:0007669"/>
    <property type="project" value="UniProtKB-ARBA"/>
</dbReference>
<keyword evidence="2" id="KW-0479">Metal-binding</keyword>
<comment type="caution">
    <text evidence="4">The sequence shown here is derived from an EMBL/GenBank/DDBJ whole genome shotgun (WGS) entry which is preliminary data.</text>
</comment>
<keyword evidence="5" id="KW-1185">Reference proteome</keyword>
<sequence>MKILQYYLTDDTDRTRVGIYTKSGIIDLGNATQTLGIYVPNHLKTIMNGDFQVQLEEIENYYIHHSHEVTFLDESDIIYAPIVAHPEKIVCVGLNYHDHVSESGLGDDPEEPILFSKFNNALAANEQVIPLTGHGEQYDYEGELVVVIGKAGKNIDPEDALDYVYGYSIGNDVSVRDLQFKSGQWLIGKTNDFSAPVGPYITTKDEVDVQNLTIQTLRNGEMVQSANTSQMIFDVPAIIAYISKFMTLQIGDIILTGTPSGVVLGYDEDKQDWLNAGDEIIISIEGLGSLTNTFEISED</sequence>
<dbReference type="InterPro" id="IPR036663">
    <property type="entry name" value="Fumarylacetoacetase_C_sf"/>
</dbReference>
<dbReference type="InterPro" id="IPR051121">
    <property type="entry name" value="FAH"/>
</dbReference>
<protein>
    <submittedName>
        <fullName evidence="4">FAA hydrolase family protein</fullName>
    </submittedName>
</protein>
<keyword evidence="4" id="KW-0378">Hydrolase</keyword>
<dbReference type="PANTHER" id="PTHR42796:SF4">
    <property type="entry name" value="FUMARYLACETOACETATE HYDROLASE DOMAIN-CONTAINING PROTEIN 2A"/>
    <property type="match status" value="1"/>
</dbReference>
<dbReference type="Pfam" id="PF01557">
    <property type="entry name" value="FAA_hydrolase"/>
    <property type="match status" value="1"/>
</dbReference>